<dbReference type="RefSeq" id="WP_013739374.1">
    <property type="nucleotide sequence ID" value="NC_015436.1"/>
</dbReference>
<dbReference type="InterPro" id="IPR016152">
    <property type="entry name" value="PTrfase/Anion_transptr"/>
</dbReference>
<dbReference type="Proteomes" id="UP000007939">
    <property type="component" value="Chromosome"/>
</dbReference>
<dbReference type="STRING" id="760011.Spico_0753"/>
<evidence type="ECO:0000313" key="3">
    <source>
        <dbReference type="Proteomes" id="UP000007939"/>
    </source>
</evidence>
<evidence type="ECO:0000313" key="2">
    <source>
        <dbReference type="EMBL" id="AEC01978.1"/>
    </source>
</evidence>
<dbReference type="InterPro" id="IPR051541">
    <property type="entry name" value="PTS_SugarTrans_NitroReg"/>
</dbReference>
<keyword evidence="3" id="KW-1185">Reference proteome</keyword>
<evidence type="ECO:0000259" key="1">
    <source>
        <dbReference type="PROSITE" id="PS51094"/>
    </source>
</evidence>
<dbReference type="KEGG" id="scc:Spico_0753"/>
<organism evidence="2 3">
    <name type="scientific">Parasphaerochaeta coccoides (strain ATCC BAA-1237 / DSM 17374 / SPN1)</name>
    <name type="common">Sphaerochaeta coccoides</name>
    <dbReference type="NCBI Taxonomy" id="760011"/>
    <lineage>
        <taxon>Bacteria</taxon>
        <taxon>Pseudomonadati</taxon>
        <taxon>Spirochaetota</taxon>
        <taxon>Spirochaetia</taxon>
        <taxon>Spirochaetales</taxon>
        <taxon>Sphaerochaetaceae</taxon>
        <taxon>Parasphaerochaeta</taxon>
    </lineage>
</organism>
<reference evidence="2 3" key="2">
    <citation type="journal article" date="2012" name="Stand. Genomic Sci.">
        <title>Complete genome sequence of the termite hindgut bacterium Spirochaeta coccoides type strain (SPN1(T)), reclassification in the genus Sphaerochaeta as Sphaerochaeta coccoides comb. nov. and emendations of the family Spirochaetaceae and the genus Sphaerochaeta.</title>
        <authorList>
            <person name="Abt B."/>
            <person name="Han C."/>
            <person name="Scheuner C."/>
            <person name="Lu M."/>
            <person name="Lapidus A."/>
            <person name="Nolan M."/>
            <person name="Lucas S."/>
            <person name="Hammon N."/>
            <person name="Deshpande S."/>
            <person name="Cheng J.F."/>
            <person name="Tapia R."/>
            <person name="Goodwin L.A."/>
            <person name="Pitluck S."/>
            <person name="Liolios K."/>
            <person name="Pagani I."/>
            <person name="Ivanova N."/>
            <person name="Mavromatis K."/>
            <person name="Mikhailova N."/>
            <person name="Huntemann M."/>
            <person name="Pati A."/>
            <person name="Chen A."/>
            <person name="Palaniappan K."/>
            <person name="Land M."/>
            <person name="Hauser L."/>
            <person name="Brambilla E.M."/>
            <person name="Rohde M."/>
            <person name="Spring S."/>
            <person name="Gronow S."/>
            <person name="Goker M."/>
            <person name="Woyke T."/>
            <person name="Bristow J."/>
            <person name="Eisen J.A."/>
            <person name="Markowitz V."/>
            <person name="Hugenholtz P."/>
            <person name="Kyrpides N.C."/>
            <person name="Klenk H.P."/>
            <person name="Detter J.C."/>
        </authorList>
    </citation>
    <scope>NUCLEOTIDE SEQUENCE [LARGE SCALE GENOMIC DNA]</scope>
    <source>
        <strain evidence="3">ATCC BAA-1237 / DSM 17374 / SPN1</strain>
    </source>
</reference>
<dbReference type="PANTHER" id="PTHR47738">
    <property type="entry name" value="PTS SYSTEM FRUCTOSE-LIKE EIIA COMPONENT-RELATED"/>
    <property type="match status" value="1"/>
</dbReference>
<dbReference type="AlphaFoldDB" id="F4GLK8"/>
<gene>
    <name evidence="2" type="ordered locus">Spico_0753</name>
</gene>
<name>F4GLK8_PARC1</name>
<protein>
    <submittedName>
        <fullName evidence="2">PTS IIA-like nitrogen-regulatory protein PtsN</fullName>
    </submittedName>
</protein>
<feature type="domain" description="PTS EIIA type-2" evidence="1">
    <location>
        <begin position="5"/>
        <end position="150"/>
    </location>
</feature>
<dbReference type="OrthoDB" id="95460at2"/>
<dbReference type="CDD" id="cd00211">
    <property type="entry name" value="PTS_IIA_fru"/>
    <property type="match status" value="1"/>
</dbReference>
<dbReference type="EMBL" id="CP002659">
    <property type="protein sequence ID" value="AEC01978.1"/>
    <property type="molecule type" value="Genomic_DNA"/>
</dbReference>
<dbReference type="eggNOG" id="COG1762">
    <property type="taxonomic scope" value="Bacteria"/>
</dbReference>
<sequence>MNIVDVLDKNLIKIPLAGNDANTVIEEMVGLLSDALNLGKDAQDDILQAIKRREALGSTGLGKGVAVPHAKTSAVQSVKLVIGVTSHPVDFNAPDNEPVSLFFLVVAPPAALSSHVEVLASIARTCSSAVMMKHIKNAHSADAMYSLFRE</sequence>
<proteinExistence type="predicted"/>
<dbReference type="SUPFAM" id="SSF55804">
    <property type="entry name" value="Phoshotransferase/anion transport protein"/>
    <property type="match status" value="1"/>
</dbReference>
<reference evidence="3" key="1">
    <citation type="submission" date="2011-04" db="EMBL/GenBank/DDBJ databases">
        <title>The complete genome of Spirochaeta coccoides DSM 17374.</title>
        <authorList>
            <person name="Lucas S."/>
            <person name="Copeland A."/>
            <person name="Lapidus A."/>
            <person name="Bruce D."/>
            <person name="Goodwin L."/>
            <person name="Pitluck S."/>
            <person name="Peters L."/>
            <person name="Kyrpides N."/>
            <person name="Mavromatis K."/>
            <person name="Pagani I."/>
            <person name="Ivanova N."/>
            <person name="Ovchinnikova G."/>
            <person name="Lu M."/>
            <person name="Detter J.C."/>
            <person name="Tapia R."/>
            <person name="Han C."/>
            <person name="Land M."/>
            <person name="Hauser L."/>
            <person name="Markowitz V."/>
            <person name="Cheng J.-F."/>
            <person name="Hugenholtz P."/>
            <person name="Woyke T."/>
            <person name="Wu D."/>
            <person name="Spring S."/>
            <person name="Schroeder M."/>
            <person name="Brambilla E."/>
            <person name="Klenk H.-P."/>
            <person name="Eisen J.A."/>
        </authorList>
    </citation>
    <scope>NUCLEOTIDE SEQUENCE [LARGE SCALE GENOMIC DNA]</scope>
    <source>
        <strain evidence="3">ATCC BAA-1237 / DSM 17374 / SPN1</strain>
    </source>
</reference>
<dbReference type="HOGENOM" id="CLU_072531_5_0_12"/>
<accession>F4GLK8</accession>
<dbReference type="InterPro" id="IPR002178">
    <property type="entry name" value="PTS_EIIA_type-2_dom"/>
</dbReference>
<dbReference type="PANTHER" id="PTHR47738:SF2">
    <property type="entry name" value="PTS SYSTEM FRUCTOSE-LIKE EIIA COMPONENT"/>
    <property type="match status" value="1"/>
</dbReference>
<dbReference type="PROSITE" id="PS00372">
    <property type="entry name" value="PTS_EIIA_TYPE_2_HIS"/>
    <property type="match status" value="1"/>
</dbReference>
<dbReference type="Pfam" id="PF00359">
    <property type="entry name" value="PTS_EIIA_2"/>
    <property type="match status" value="1"/>
</dbReference>
<dbReference type="Gene3D" id="3.40.930.10">
    <property type="entry name" value="Mannitol-specific EII, Chain A"/>
    <property type="match status" value="1"/>
</dbReference>
<dbReference type="PROSITE" id="PS51094">
    <property type="entry name" value="PTS_EIIA_TYPE_2"/>
    <property type="match status" value="1"/>
</dbReference>